<evidence type="ECO:0000256" key="1">
    <source>
        <dbReference type="ARBA" id="ARBA00006763"/>
    </source>
</evidence>
<name>A0ABS4EEW8_9FIRM</name>
<dbReference type="EC" id="3.2.2.n1" evidence="2"/>
<gene>
    <name evidence="3" type="ORF">J2Z43_002941</name>
</gene>
<dbReference type="NCBIfam" id="TIGR00730">
    <property type="entry name" value="Rossman fold protein, TIGR00730 family"/>
    <property type="match status" value="1"/>
</dbReference>
<sequence>MNIAVYCGANAGNNKINTDNAIKLANWISYNENTLIYGGGNVGLMGLIADKVLENGSHVIGVMPKFLIDREIAHQGLTELHTVDTMHERKAKMISLSDCYIALPGGPGTLEEITEVISWGRLGQHSNPCILFNVNGYYNLLASQYDLMVSEGFLSKSDRDKILFSDSFEEISEFIENYEAPLVRTY</sequence>
<evidence type="ECO:0000313" key="4">
    <source>
        <dbReference type="Proteomes" id="UP000767291"/>
    </source>
</evidence>
<comment type="similarity">
    <text evidence="1 2">Belongs to the LOG family.</text>
</comment>
<protein>
    <recommendedName>
        <fullName evidence="2">Cytokinin riboside 5'-monophosphate phosphoribohydrolase</fullName>
        <ecNumber evidence="2">3.2.2.n1</ecNumber>
    </recommendedName>
</protein>
<dbReference type="InterPro" id="IPR005269">
    <property type="entry name" value="LOG"/>
</dbReference>
<dbReference type="RefSeq" id="WP_209457771.1">
    <property type="nucleotide sequence ID" value="NZ_BAAACS010000006.1"/>
</dbReference>
<comment type="caution">
    <text evidence="3">The sequence shown here is derived from an EMBL/GenBank/DDBJ whole genome shotgun (WGS) entry which is preliminary data.</text>
</comment>
<reference evidence="3 4" key="1">
    <citation type="submission" date="2021-03" db="EMBL/GenBank/DDBJ databases">
        <title>Genomic Encyclopedia of Type Strains, Phase IV (KMG-IV): sequencing the most valuable type-strain genomes for metagenomic binning, comparative biology and taxonomic classification.</title>
        <authorList>
            <person name="Goeker M."/>
        </authorList>
    </citation>
    <scope>NUCLEOTIDE SEQUENCE [LARGE SCALE GENOMIC DNA]</scope>
    <source>
        <strain evidence="3 4">DSM 1289</strain>
    </source>
</reference>
<evidence type="ECO:0000256" key="2">
    <source>
        <dbReference type="RuleBase" id="RU363015"/>
    </source>
</evidence>
<organism evidence="3 4">
    <name type="scientific">Metaclostridioides mangenotii</name>
    <dbReference type="NCBI Taxonomy" id="1540"/>
    <lineage>
        <taxon>Bacteria</taxon>
        <taxon>Bacillati</taxon>
        <taxon>Bacillota</taxon>
        <taxon>Clostridia</taxon>
        <taxon>Peptostreptococcales</taxon>
        <taxon>Peptostreptococcaceae</taxon>
        <taxon>Metaclostridioides</taxon>
    </lineage>
</organism>
<keyword evidence="4" id="KW-1185">Reference proteome</keyword>
<dbReference type="Proteomes" id="UP000767291">
    <property type="component" value="Unassembled WGS sequence"/>
</dbReference>
<accession>A0ABS4EEW8</accession>
<dbReference type="SUPFAM" id="SSF102405">
    <property type="entry name" value="MCP/YpsA-like"/>
    <property type="match status" value="1"/>
</dbReference>
<dbReference type="PANTHER" id="PTHR31223:SF70">
    <property type="entry name" value="LOG FAMILY PROTEIN YJL055W"/>
    <property type="match status" value="1"/>
</dbReference>
<evidence type="ECO:0000313" key="3">
    <source>
        <dbReference type="EMBL" id="MBP1856488.1"/>
    </source>
</evidence>
<dbReference type="EMBL" id="JAGGJX010000009">
    <property type="protein sequence ID" value="MBP1856488.1"/>
    <property type="molecule type" value="Genomic_DNA"/>
</dbReference>
<dbReference type="Pfam" id="PF03641">
    <property type="entry name" value="Lysine_decarbox"/>
    <property type="match status" value="1"/>
</dbReference>
<keyword evidence="2" id="KW-0203">Cytokinin biosynthesis</keyword>
<keyword evidence="2" id="KW-0378">Hydrolase</keyword>
<dbReference type="PANTHER" id="PTHR31223">
    <property type="entry name" value="LOG FAMILY PROTEIN YJL055W"/>
    <property type="match status" value="1"/>
</dbReference>
<dbReference type="Gene3D" id="3.40.50.450">
    <property type="match status" value="1"/>
</dbReference>
<dbReference type="InterPro" id="IPR031100">
    <property type="entry name" value="LOG_fam"/>
</dbReference>
<proteinExistence type="inferred from homology"/>